<feature type="signal peptide" evidence="2">
    <location>
        <begin position="1"/>
        <end position="22"/>
    </location>
</feature>
<dbReference type="NCBIfam" id="TIGR04183">
    <property type="entry name" value="Por_Secre_tail"/>
    <property type="match status" value="1"/>
</dbReference>
<comment type="caution">
    <text evidence="4">The sequence shown here is derived from an EMBL/GenBank/DDBJ whole genome shotgun (WGS) entry which is preliminary data.</text>
</comment>
<dbReference type="AlphaFoldDB" id="A0A5C6VBX9"/>
<evidence type="ECO:0000313" key="5">
    <source>
        <dbReference type="Proteomes" id="UP000321168"/>
    </source>
</evidence>
<evidence type="ECO:0000259" key="3">
    <source>
        <dbReference type="Pfam" id="PF20009"/>
    </source>
</evidence>
<keyword evidence="5" id="KW-1185">Reference proteome</keyword>
<dbReference type="InterPro" id="IPR045474">
    <property type="entry name" value="GEVED"/>
</dbReference>
<proteinExistence type="predicted"/>
<dbReference type="Proteomes" id="UP000321168">
    <property type="component" value="Unassembled WGS sequence"/>
</dbReference>
<dbReference type="RefSeq" id="WP_147013081.1">
    <property type="nucleotide sequence ID" value="NZ_VORB01000002.1"/>
</dbReference>
<name>A0A5C6VBX9_9FLAO</name>
<feature type="domain" description="GEVED" evidence="3">
    <location>
        <begin position="249"/>
        <end position="319"/>
    </location>
</feature>
<feature type="chain" id="PRO_5023063214" evidence="2">
    <location>
        <begin position="23"/>
        <end position="1058"/>
    </location>
</feature>
<dbReference type="Pfam" id="PF20009">
    <property type="entry name" value="GEVED"/>
    <property type="match status" value="2"/>
</dbReference>
<protein>
    <submittedName>
        <fullName evidence="4">T9SS type A sorting domain-containing protein</fullName>
    </submittedName>
</protein>
<evidence type="ECO:0000256" key="1">
    <source>
        <dbReference type="ARBA" id="ARBA00022729"/>
    </source>
</evidence>
<dbReference type="EMBL" id="VORB01000002">
    <property type="protein sequence ID" value="TXC81996.1"/>
    <property type="molecule type" value="Genomic_DNA"/>
</dbReference>
<keyword evidence="1 2" id="KW-0732">Signal</keyword>
<dbReference type="OrthoDB" id="975384at2"/>
<accession>A0A5C6VBX9</accession>
<reference evidence="4 5" key="1">
    <citation type="submission" date="2019-08" db="EMBL/GenBank/DDBJ databases">
        <title>Genome of Luteibaculum oceani JCM 18817.</title>
        <authorList>
            <person name="Bowman J.P."/>
        </authorList>
    </citation>
    <scope>NUCLEOTIDE SEQUENCE [LARGE SCALE GENOMIC DNA]</scope>
    <source>
        <strain evidence="4 5">JCM 18817</strain>
    </source>
</reference>
<evidence type="ECO:0000256" key="2">
    <source>
        <dbReference type="SAM" id="SignalP"/>
    </source>
</evidence>
<sequence>MPLNKRLSLFFSLFLSSVLVYSQYCDPYTYCDTKFEWISLGQHKINLPSNCYSWRVDDRTATDTLYVSPSQGGLLSAKILKYQDVLVFAYVDWNKSNSFSSNETYELTGSYQDATGHKYLLSTPSGVNSGTYRLRMQVIYSLDHYLDGGGPCYNGAYHYVDITLKVTEDIPAPGGGGTYCEAKGSSYYCGFYWIANVRAQTDGPTFNNSSGCERYGDFTNKEIFWSTGNTYDVTLTNYRTTTVGVLSWVFIDWNNDYDFDDPGETFQAGLNNGTQTCTVIVPTGIPSGSRRMRVFSTLWIETAKSCGTDNYGEWEDYTVVVTNTQNPPPGCVQRASYVPAHLSNGHCTDLDTISWGAVPGATHYDFSLFPFGQSTPLFTKRVSTNMVVIPGGLLETSKNYEILAEAINPNGKARNCIKSRFTTAPDFGDIRFTPDTLVAMCRGRSLQISATVSPFKPGDTYYWDDQDNMLNNSNILDPILTATKAGNRTIDFVLTNSYGCSTRETIYLDIEQSAAGSYLKDSEGEVCVGDYFETKIIPANPDVLPNAQMTVELLDTLTGQYNPTSDVILPNGVVRLTPAAIGDYTYRIKFEMGSCVDYTNEIKVESFLIPDMPITNFVGYNSFCRSEGHELQVLNYTTGLTWNTGRKGTNHPLFESGIFNVTYTTQQGCSRTSPDIEIILKESPAKPNIQVLTQAPFCEGTEVVLTSDAEGQKLWSTGQIDDTIRVTKSGNYLITARHPNGCSNTSIPAGIEFKNLPQKPLIHAVYPTPLCDGDSVVILNQTGRPVTWSNGAQGDMLIYKDDFELFASIEEHGCENVSETFDFSFGSNPEKPTVSASPEGPYCKGDEVTLSTDHQGTIKWSTGIAKPILKVLNSGSFVAIAEGENGCTTASDALEVTFNDNPVKPIIELGEDLISVTNAENDLFYRWFKETNEIDGDGSPELEVYESGVYTVQAKSDMGCTSALSDGVFYASKTTSVGEFNSTEFSIYPMPFDKYFNIEGEDVIEGVVIYDAQGKQIDQISVKYITQTHVEITIENPGYYIVKVKSASGLKALPVISK</sequence>
<feature type="domain" description="GEVED" evidence="3">
    <location>
        <begin position="88"/>
        <end position="147"/>
    </location>
</feature>
<evidence type="ECO:0000313" key="4">
    <source>
        <dbReference type="EMBL" id="TXC81996.1"/>
    </source>
</evidence>
<organism evidence="4 5">
    <name type="scientific">Luteibaculum oceani</name>
    <dbReference type="NCBI Taxonomy" id="1294296"/>
    <lineage>
        <taxon>Bacteria</taxon>
        <taxon>Pseudomonadati</taxon>
        <taxon>Bacteroidota</taxon>
        <taxon>Flavobacteriia</taxon>
        <taxon>Flavobacteriales</taxon>
        <taxon>Luteibaculaceae</taxon>
        <taxon>Luteibaculum</taxon>
    </lineage>
</organism>
<dbReference type="InterPro" id="IPR026444">
    <property type="entry name" value="Secre_tail"/>
</dbReference>
<gene>
    <name evidence="4" type="ORF">FRX97_02580</name>
</gene>